<keyword evidence="3" id="KW-1185">Reference proteome</keyword>
<feature type="compositionally biased region" description="Polar residues" evidence="1">
    <location>
        <begin position="70"/>
        <end position="82"/>
    </location>
</feature>
<feature type="compositionally biased region" description="Polar residues" evidence="1">
    <location>
        <begin position="155"/>
        <end position="169"/>
    </location>
</feature>
<feature type="compositionally biased region" description="Basic and acidic residues" evidence="1">
    <location>
        <begin position="379"/>
        <end position="391"/>
    </location>
</feature>
<feature type="region of interest" description="Disordered" evidence="1">
    <location>
        <begin position="362"/>
        <end position="414"/>
    </location>
</feature>
<feature type="region of interest" description="Disordered" evidence="1">
    <location>
        <begin position="1"/>
        <end position="169"/>
    </location>
</feature>
<evidence type="ECO:0000313" key="2">
    <source>
        <dbReference type="EMBL" id="KAF1812949.1"/>
    </source>
</evidence>
<feature type="compositionally biased region" description="Basic and acidic residues" evidence="1">
    <location>
        <begin position="83"/>
        <end position="95"/>
    </location>
</feature>
<protein>
    <submittedName>
        <fullName evidence="2 4">Uncharacterized protein</fullName>
    </submittedName>
</protein>
<evidence type="ECO:0000313" key="3">
    <source>
        <dbReference type="Proteomes" id="UP000504638"/>
    </source>
</evidence>
<dbReference type="GeneID" id="54415843"/>
<reference evidence="4" key="3">
    <citation type="submission" date="2025-04" db="UniProtKB">
        <authorList>
            <consortium name="RefSeq"/>
        </authorList>
    </citation>
    <scope>IDENTIFICATION</scope>
    <source>
        <strain evidence="4">CBS 781.70</strain>
    </source>
</reference>
<feature type="compositionally biased region" description="Polar residues" evidence="1">
    <location>
        <begin position="118"/>
        <end position="131"/>
    </location>
</feature>
<feature type="compositionally biased region" description="Polar residues" evidence="1">
    <location>
        <begin position="368"/>
        <end position="377"/>
    </location>
</feature>
<name>A0A6G1G544_9PEZI</name>
<dbReference type="Proteomes" id="UP000504638">
    <property type="component" value="Unplaced"/>
</dbReference>
<dbReference type="AlphaFoldDB" id="A0A6G1G544"/>
<feature type="compositionally biased region" description="Polar residues" evidence="1">
    <location>
        <begin position="1"/>
        <end position="10"/>
    </location>
</feature>
<proteinExistence type="predicted"/>
<reference evidence="4" key="2">
    <citation type="submission" date="2020-04" db="EMBL/GenBank/DDBJ databases">
        <authorList>
            <consortium name="NCBI Genome Project"/>
        </authorList>
    </citation>
    <scope>NUCLEOTIDE SEQUENCE</scope>
    <source>
        <strain evidence="4">CBS 781.70</strain>
    </source>
</reference>
<dbReference type="RefSeq" id="XP_033534580.1">
    <property type="nucleotide sequence ID" value="XM_033675273.1"/>
</dbReference>
<feature type="region of interest" description="Disordered" evidence="1">
    <location>
        <begin position="495"/>
        <end position="514"/>
    </location>
</feature>
<evidence type="ECO:0000313" key="4">
    <source>
        <dbReference type="RefSeq" id="XP_033534580.1"/>
    </source>
</evidence>
<feature type="compositionally biased region" description="Polar residues" evidence="1">
    <location>
        <begin position="258"/>
        <end position="267"/>
    </location>
</feature>
<dbReference type="EMBL" id="ML975156">
    <property type="protein sequence ID" value="KAF1812949.1"/>
    <property type="molecule type" value="Genomic_DNA"/>
</dbReference>
<feature type="compositionally biased region" description="Basic and acidic residues" evidence="1">
    <location>
        <begin position="227"/>
        <end position="237"/>
    </location>
</feature>
<gene>
    <name evidence="2 4" type="ORF">P152DRAFT_331660</name>
</gene>
<evidence type="ECO:0000256" key="1">
    <source>
        <dbReference type="SAM" id="MobiDB-lite"/>
    </source>
</evidence>
<reference evidence="2 4" key="1">
    <citation type="submission" date="2020-01" db="EMBL/GenBank/DDBJ databases">
        <authorList>
            <consortium name="DOE Joint Genome Institute"/>
            <person name="Haridas S."/>
            <person name="Albert R."/>
            <person name="Binder M."/>
            <person name="Bloem J."/>
            <person name="Labutti K."/>
            <person name="Salamov A."/>
            <person name="Andreopoulos B."/>
            <person name="Baker S.E."/>
            <person name="Barry K."/>
            <person name="Bills G."/>
            <person name="Bluhm B.H."/>
            <person name="Cannon C."/>
            <person name="Castanera R."/>
            <person name="Culley D.E."/>
            <person name="Daum C."/>
            <person name="Ezra D."/>
            <person name="Gonzalez J.B."/>
            <person name="Henrissat B."/>
            <person name="Kuo A."/>
            <person name="Liang C."/>
            <person name="Lipzen A."/>
            <person name="Lutzoni F."/>
            <person name="Magnuson J."/>
            <person name="Mondo S."/>
            <person name="Nolan M."/>
            <person name="Ohm R."/>
            <person name="Pangilinan J."/>
            <person name="Park H.-J."/>
            <person name="Ramirez L."/>
            <person name="Alfaro M."/>
            <person name="Sun H."/>
            <person name="Tritt A."/>
            <person name="Yoshinaga Y."/>
            <person name="Zwiers L.-H."/>
            <person name="Turgeon B.G."/>
            <person name="Goodwin S.B."/>
            <person name="Spatafora J.W."/>
            <person name="Crous P.W."/>
            <person name="Grigoriev I.V."/>
        </authorList>
    </citation>
    <scope>NUCLEOTIDE SEQUENCE</scope>
    <source>
        <strain evidence="2 4">CBS 781.70</strain>
    </source>
</reference>
<feature type="region of interest" description="Disordered" evidence="1">
    <location>
        <begin position="218"/>
        <end position="291"/>
    </location>
</feature>
<feature type="compositionally biased region" description="Basic and acidic residues" evidence="1">
    <location>
        <begin position="57"/>
        <end position="66"/>
    </location>
</feature>
<feature type="compositionally biased region" description="Polar residues" evidence="1">
    <location>
        <begin position="22"/>
        <end position="42"/>
    </location>
</feature>
<organism evidence="2">
    <name type="scientific">Eremomyces bilateralis CBS 781.70</name>
    <dbReference type="NCBI Taxonomy" id="1392243"/>
    <lineage>
        <taxon>Eukaryota</taxon>
        <taxon>Fungi</taxon>
        <taxon>Dikarya</taxon>
        <taxon>Ascomycota</taxon>
        <taxon>Pezizomycotina</taxon>
        <taxon>Dothideomycetes</taxon>
        <taxon>Dothideomycetes incertae sedis</taxon>
        <taxon>Eremomycetales</taxon>
        <taxon>Eremomycetaceae</taxon>
        <taxon>Eremomyces</taxon>
    </lineage>
</organism>
<sequence length="514" mass="57001">MHQVASSTGNPRPLIATRKPKNNTQSKTLQRLESITNFSNSLRPLANRALHKKRPSKSGENRKASDSSDDSQLTPTTSVHGEQLARSHTGTDQRLKRGFLPRRITTGNLVLKKETNESNKGLPSSTSTTFLPRSRIPSPVNKENLRSRRRDESFSHFTTSQTPRSITQPNLHAPVLNAPLQGINKSQGKENFRSSRSQATILATTTVNIESVPREPITSSIPNELATGRHEIRRKELPQSALQSIAEASESRADVRNESSNVSNMGIGSTPARRSVASRIPTPSPAIPVEWGEPLRLPQTKSFCETIQHRQLMRPLNPSLPSPSLRQQSVPDLLPRTPATAVNLRSASSKFTEIAEVRKRLGIEHSPTRTSIQSSSGRKPGDVSHDHEGPRRQPPLRSMSCFHTPPPHSNMKEVEEPQPRSYWAGRFAAQSDIILNETLEYCPGRPEDLGDHHIFSPSDRCRRNTKPPEELHAQRIFDKLQSQCRTQEALGSLKVSHLSSGSQGAPKAHVEPEN</sequence>
<feature type="compositionally biased region" description="Basic and acidic residues" evidence="1">
    <location>
        <begin position="143"/>
        <end position="154"/>
    </location>
</feature>
<accession>A0A6G1G544</accession>